<dbReference type="FunFam" id="3.40.50.1820:FF:000092">
    <property type="entry name" value="Carboxylic ester hydrolase"/>
    <property type="match status" value="1"/>
</dbReference>
<dbReference type="SUPFAM" id="SSF53474">
    <property type="entry name" value="alpha/beta-Hydrolases"/>
    <property type="match status" value="1"/>
</dbReference>
<feature type="domain" description="Carboxylesterase type B" evidence="6">
    <location>
        <begin position="9"/>
        <end position="536"/>
    </location>
</feature>
<keyword evidence="4" id="KW-0325">Glycoprotein</keyword>
<organism evidence="7">
    <name type="scientific">Locusta migratoria</name>
    <name type="common">Migratory locust</name>
    <dbReference type="NCBI Taxonomy" id="7004"/>
    <lineage>
        <taxon>Eukaryota</taxon>
        <taxon>Metazoa</taxon>
        <taxon>Ecdysozoa</taxon>
        <taxon>Arthropoda</taxon>
        <taxon>Hexapoda</taxon>
        <taxon>Insecta</taxon>
        <taxon>Pterygota</taxon>
        <taxon>Neoptera</taxon>
        <taxon>Polyneoptera</taxon>
        <taxon>Orthoptera</taxon>
        <taxon>Caelifera</taxon>
        <taxon>Acrididea</taxon>
        <taxon>Acridomorpha</taxon>
        <taxon>Acridoidea</taxon>
        <taxon>Acrididae</taxon>
        <taxon>Oedipodinae</taxon>
        <taxon>Locusta</taxon>
    </lineage>
</organism>
<protein>
    <recommendedName>
        <fullName evidence="5">Carboxylic ester hydrolase</fullName>
        <ecNumber evidence="5">3.1.1.-</ecNumber>
    </recommendedName>
</protein>
<evidence type="ECO:0000256" key="2">
    <source>
        <dbReference type="ARBA" id="ARBA00022487"/>
    </source>
</evidence>
<dbReference type="CDD" id="cd00312">
    <property type="entry name" value="Esterase_lipase"/>
    <property type="match status" value="1"/>
</dbReference>
<dbReference type="InterPro" id="IPR029058">
    <property type="entry name" value="AB_hydrolase_fold"/>
</dbReference>
<dbReference type="InterPro" id="IPR002018">
    <property type="entry name" value="CarbesteraseB"/>
</dbReference>
<dbReference type="InterPro" id="IPR019826">
    <property type="entry name" value="Carboxylesterase_B_AS"/>
</dbReference>
<dbReference type="GO" id="GO:0052689">
    <property type="term" value="F:carboxylic ester hydrolase activity"/>
    <property type="evidence" value="ECO:0007669"/>
    <property type="project" value="UniProtKB-KW"/>
</dbReference>
<dbReference type="AlphaFoldDB" id="W8EFW5"/>
<accession>W8EFW5</accession>
<comment type="similarity">
    <text evidence="1 5">Belongs to the type-B carboxylesterase/lipase family.</text>
</comment>
<reference evidence="7" key="1">
    <citation type="submission" date="2013-11" db="EMBL/GenBank/DDBJ databases">
        <title>Molecular and Functional Characterization of cDNAs Putatively Encoding Carboxylesterases from the Migratory Locust, Locusta migratoria.</title>
        <authorList>
            <person name="Zhang J."/>
            <person name="Li D."/>
            <person name="Ge P."/>
            <person name="Guo Y."/>
            <person name="Zhu K.Y."/>
            <person name="Ma E."/>
            <person name="Zhang J."/>
        </authorList>
    </citation>
    <scope>NUCLEOTIDE SEQUENCE</scope>
</reference>
<dbReference type="PANTHER" id="PTHR43142">
    <property type="entry name" value="CARBOXYLIC ESTER HYDROLASE"/>
    <property type="match status" value="1"/>
</dbReference>
<name>W8EFW5_LOCMI</name>
<proteinExistence type="evidence at transcript level"/>
<dbReference type="EMBL" id="KF849360">
    <property type="protein sequence ID" value="AHJ81323.1"/>
    <property type="molecule type" value="mRNA"/>
</dbReference>
<evidence type="ECO:0000256" key="5">
    <source>
        <dbReference type="RuleBase" id="RU361235"/>
    </source>
</evidence>
<evidence type="ECO:0000313" key="7">
    <source>
        <dbReference type="EMBL" id="AHJ81323.1"/>
    </source>
</evidence>
<dbReference type="EC" id="3.1.1.-" evidence="5"/>
<evidence type="ECO:0000259" key="6">
    <source>
        <dbReference type="Pfam" id="PF00135"/>
    </source>
</evidence>
<dbReference type="InterPro" id="IPR019819">
    <property type="entry name" value="Carboxylesterase_B_CS"/>
</dbReference>
<keyword evidence="2" id="KW-0719">Serine esterase</keyword>
<dbReference type="Gene3D" id="3.40.50.1820">
    <property type="entry name" value="alpha/beta hydrolase"/>
    <property type="match status" value="1"/>
</dbReference>
<dbReference type="PROSITE" id="PS00941">
    <property type="entry name" value="CARBOXYLESTERASE_B_2"/>
    <property type="match status" value="1"/>
</dbReference>
<evidence type="ECO:0000256" key="3">
    <source>
        <dbReference type="ARBA" id="ARBA00022801"/>
    </source>
</evidence>
<dbReference type="ESTHER" id="locmi-w8efw5">
    <property type="family name" value="Carb_B_Arthropoda"/>
</dbReference>
<keyword evidence="3 5" id="KW-0378">Hydrolase</keyword>
<dbReference type="Pfam" id="PF00135">
    <property type="entry name" value="COesterase"/>
    <property type="match status" value="1"/>
</dbReference>
<dbReference type="PANTHER" id="PTHR43142:SF1">
    <property type="entry name" value="CARBOXYLIC ESTER HYDROLASE"/>
    <property type="match status" value="1"/>
</dbReference>
<sequence>MARVGAAVTVTIPQGTLRGRKAKTPAGRPYCAFQGVPYAQPPIGPLRFKSPEPPEKWSGIRNATIEPNVAPQIDIFLTNKYKGDEDCLYLNIYTPKLPTGAGAKLIPVMVWIHGGAFVAGSGNTDLYGPEHLLEHDVVLVTINYRLGVLGFLSTGDEVVPGNAGLKDQVMALKWVKNNIANFGGDPQNVTIFGESAGSMSCHLLQLSPAARGYFHKVICQSGVASKEIVSAHIKDRTFRLAKSLGFTGTSSEELLAFLRDQPAQTLVENMANSLTKEEKQKMQSLIPFGPTIEPDSVKDAIITQDPMEILKSGKLNKVPTILGVCSREGILFIRELMENKGIMRELNTNFQRLLPASIPVTREERITIARDIKRFYFENQPLEDTTVEMYGDLRADLLFVYPALLAARVQSSVAAAQPVYFYHFDAVTNLNVFKKMFAKEDVQGASHGDDIAYLFSGEMFKDIPKGPETAEGKAIARMTRMWTNFATKGNPTPDPDDALLTVTWTPFKKDNRCYLNITKDGLSVEKDLNKERMDFWDRLYRVKA</sequence>
<dbReference type="PROSITE" id="PS00122">
    <property type="entry name" value="CARBOXYLESTERASE_B_1"/>
    <property type="match status" value="1"/>
</dbReference>
<evidence type="ECO:0000256" key="4">
    <source>
        <dbReference type="ARBA" id="ARBA00023180"/>
    </source>
</evidence>
<evidence type="ECO:0000256" key="1">
    <source>
        <dbReference type="ARBA" id="ARBA00005964"/>
    </source>
</evidence>